<evidence type="ECO:0000313" key="2">
    <source>
        <dbReference type="EMBL" id="SFR77322.1"/>
    </source>
</evidence>
<proteinExistence type="predicted"/>
<reference evidence="2 3" key="1">
    <citation type="submission" date="2016-10" db="EMBL/GenBank/DDBJ databases">
        <authorList>
            <person name="de Groot N.N."/>
        </authorList>
    </citation>
    <scope>NUCLEOTIDE SEQUENCE [LARGE SCALE GENOMIC DNA]</scope>
    <source>
        <strain evidence="2 3">743A</strain>
    </source>
</reference>
<accession>A0A1I6JEF9</accession>
<sequence>MDAVNGDLEKLFNTHTHEERSNTMPSNERPELIAGDIISFKNKLWRVESNNGFMLSANNLDPNDKHITFSWIGNIIGHEYTLVSRVGQEITALDEENNSRFPDLVLVANVQGIEFYSNPNNPTLLITYNENYTIEADEDAQRACKRIFEHYYSENLAENIENQQAEWDRIGTQIATRYYEPHYEDGDFMNKEVIQMAKKRVKPVGLEEREEAKHPEVELANSISIMDYARKKGYVIDFENDRVAEIQDVLTDNLISVNKKNNSWEVEDADGTTAHGNTIRFAKRMGEMHWTAAMDTLVEDRAKYLSAEEYNTAYEKEHQPEKIENVIKDKEPVPEHSESQPQPKIQEKQTQEENQVQAEQKAPEQPVPKLAESDMEKEEEEEIFHSLHSPKKTFSREQLAEIIAGTKKGLDIKVFDKLELAPVQMKELRLALEDGVDLSKFAFASVPAAYVKEVRLAVKDGLDIKPFRLKNKECVFTTDQAKEIRLGMKHGLTAEQLKIIAKKELGADVMKELRLGMQDGLEIMSSFNTGNYTAKDIHTIRMNLFVKQVMETLKEQLSKLYNTIHEALSNRLKVQHPDLTQEEIQQEVSMDMKDTVKEICEAIEDEVADKSIEEKKNILVKVFDKVVEIGNAIEEVTNEDKATAFEHAAEKYIDTVEEKSLQKNARESLKEGYVEEFFQYEENHNIQIAEFCQKVIADTSLGNDQKVELLQKTFGNLYGAKATQSLLEHLPEPQPKVPEVVQEMEIQTEYVEESELEP</sequence>
<dbReference type="AlphaFoldDB" id="A0A1I6JEF9"/>
<organism evidence="2 3">
    <name type="scientific">Anaeromicropila populeti</name>
    <dbReference type="NCBI Taxonomy" id="37658"/>
    <lineage>
        <taxon>Bacteria</taxon>
        <taxon>Bacillati</taxon>
        <taxon>Bacillota</taxon>
        <taxon>Clostridia</taxon>
        <taxon>Lachnospirales</taxon>
        <taxon>Lachnospiraceae</taxon>
        <taxon>Anaeromicropila</taxon>
    </lineage>
</organism>
<dbReference type="STRING" id="37658.SAMN05661086_01612"/>
<evidence type="ECO:0000256" key="1">
    <source>
        <dbReference type="SAM" id="MobiDB-lite"/>
    </source>
</evidence>
<name>A0A1I6JEF9_9FIRM</name>
<dbReference type="EMBL" id="FOYZ01000005">
    <property type="protein sequence ID" value="SFR77322.1"/>
    <property type="molecule type" value="Genomic_DNA"/>
</dbReference>
<protein>
    <submittedName>
        <fullName evidence="2">Uncharacterized protein</fullName>
    </submittedName>
</protein>
<evidence type="ECO:0000313" key="3">
    <source>
        <dbReference type="Proteomes" id="UP000199659"/>
    </source>
</evidence>
<feature type="region of interest" description="Disordered" evidence="1">
    <location>
        <begin position="331"/>
        <end position="379"/>
    </location>
</feature>
<dbReference type="Proteomes" id="UP000199659">
    <property type="component" value="Unassembled WGS sequence"/>
</dbReference>
<gene>
    <name evidence="2" type="ORF">SAMN05661086_01612</name>
</gene>
<keyword evidence="3" id="KW-1185">Reference proteome</keyword>